<reference evidence="2 3" key="1">
    <citation type="submission" date="2019-09" db="EMBL/GenBank/DDBJ databases">
        <title>Prosopis cineraria nodule microbiome.</title>
        <authorList>
            <person name="Chaluvadi S.R."/>
            <person name="Ali R."/>
            <person name="Wang X."/>
        </authorList>
    </citation>
    <scope>NUCLEOTIDE SEQUENCE [LARGE SCALE GENOMIC DNA]</scope>
    <source>
        <strain evidence="2 3">BG1</strain>
    </source>
</reference>
<evidence type="ECO:0000313" key="3">
    <source>
        <dbReference type="Proteomes" id="UP000326659"/>
    </source>
</evidence>
<keyword evidence="1" id="KW-0812">Transmembrane</keyword>
<dbReference type="Proteomes" id="UP000326659">
    <property type="component" value="Chromosome"/>
</dbReference>
<organism evidence="2 3">
    <name type="scientific">Pseudomonas denitrificans</name>
    <dbReference type="NCBI Taxonomy" id="43306"/>
    <lineage>
        <taxon>Bacteria</taxon>
        <taxon>Pseudomonadati</taxon>
        <taxon>Pseudomonadota</taxon>
        <taxon>Gammaproteobacteria</taxon>
        <taxon>Pseudomonadales</taxon>
        <taxon>Pseudomonadaceae</taxon>
        <taxon>Halopseudomonas</taxon>
    </lineage>
</organism>
<dbReference type="AlphaFoldDB" id="A0A9X7R300"/>
<keyword evidence="1" id="KW-1133">Transmembrane helix</keyword>
<keyword evidence="1" id="KW-0472">Membrane</keyword>
<keyword evidence="3" id="KW-1185">Reference proteome</keyword>
<protein>
    <submittedName>
        <fullName evidence="2">Uncharacterized protein</fullName>
    </submittedName>
</protein>
<gene>
    <name evidence="2" type="ORF">F1C79_03195</name>
</gene>
<evidence type="ECO:0000256" key="1">
    <source>
        <dbReference type="SAM" id="Phobius"/>
    </source>
</evidence>
<sequence>MALLRFLSQLFLLVSIFAGTAAMVGLTILAMRFWPLLLTLTLALAIFYFATVRAPPPRY</sequence>
<proteinExistence type="predicted"/>
<evidence type="ECO:0000313" key="2">
    <source>
        <dbReference type="EMBL" id="QEY70734.1"/>
    </source>
</evidence>
<feature type="transmembrane region" description="Helical" evidence="1">
    <location>
        <begin position="32"/>
        <end position="50"/>
    </location>
</feature>
<accession>A0A9X7R300</accession>
<dbReference type="EMBL" id="CP043626">
    <property type="protein sequence ID" value="QEY70734.1"/>
    <property type="molecule type" value="Genomic_DNA"/>
</dbReference>
<name>A0A9X7R300_PSEDE</name>
<dbReference type="KEGG" id="pden:F1C79_03195"/>